<dbReference type="GeneID" id="80906730"/>
<dbReference type="SUPFAM" id="SSF52540">
    <property type="entry name" value="P-loop containing nucleoside triphosphate hydrolases"/>
    <property type="match status" value="1"/>
</dbReference>
<dbReference type="EMBL" id="JAPEUX010000002">
    <property type="protein sequence ID" value="KAJ4358616.1"/>
    <property type="molecule type" value="Genomic_DNA"/>
</dbReference>
<dbReference type="RefSeq" id="XP_056075475.1">
    <property type="nucleotide sequence ID" value="XM_056212002.1"/>
</dbReference>
<evidence type="ECO:0000313" key="2">
    <source>
        <dbReference type="EMBL" id="KAJ4358616.1"/>
    </source>
</evidence>
<dbReference type="Gene3D" id="3.40.50.300">
    <property type="entry name" value="P-loop containing nucleotide triphosphate hydrolases"/>
    <property type="match status" value="1"/>
</dbReference>
<dbReference type="PANTHER" id="PTHR36681">
    <property type="entry name" value="NUCLEAR GTPASE, GERMINAL CENTER-ASSOCIATED, TANDEM DUPLICATE 3"/>
    <property type="match status" value="1"/>
</dbReference>
<name>A0A9W8XTY9_9PLEO</name>
<accession>A0A9W8XTY9</accession>
<feature type="region of interest" description="Disordered" evidence="1">
    <location>
        <begin position="979"/>
        <end position="1009"/>
    </location>
</feature>
<dbReference type="InterPro" id="IPR027417">
    <property type="entry name" value="P-loop_NTPase"/>
</dbReference>
<sequence>MPLILLFCKIHMHSDFIDEILSREEWEKRTKRSQPSSSQILRKKSRSVLEPKFKHKPQDEKRPDHVFFTLDTANMDTKMNHMVFKVLTLLSGQAYENIEEIGAFMQKLQLNPGPETPEWHYALIGKHGEGKSTLTNCLLGRHKLAGVSKGTKSCTQFATEFRYKAGANDDTDKSDVTISFFDELQLRAHLEENIMRYGRFHHPTSEEEESDEDSLDPALTRTLTKYDEYLSKEAYDVLRIIVKGDEQAEEKLDRHLNHPENFTNGSLIEFYHRKQRERLQALGVDGNNTIVYLNVPDKLDLEHEQGERDITAVRKVAESLAPFVRSVKVATGGMLLRYGLVLVDIPGYGDLNQARIASANVHRRSAHGEIIIGAASRIEDSEDLDGQITRSRKAHGDRNTILVMNQIDKAYDAPDYDAVRSEIEENKESPFPELHIALEATEDDSDAEEAYDDHIASVAQCAMVRQFAEPCEDALKQRHGGRISVYSVVASAAHDWLDPYRAEDPTWGPYMSGVPHLRRGLLCLTAEQKLQIYHKHYFQILPGFVDDAQRILTKTVGQKEILATTRRCLEQCFRNAIRGSRAAKDVNSISIVLPIYTGSEKNTVTKRIKALIQVWSAPTVVQFNTFMHTLVCRGIPTSYASAAYRGRDINWNRDLLDTMETPADNSHAYTSLEAYLSDWKVTIKHKSTEISNSITGPITDLWASIEDVITASSAPLALKGRMRGAWRKVKHVIRDMVNRFPEQITAAIDKVYQEVTTEEDIGCMIAIMNIQTYKDAAYQRRGKKVYTRQRRSLIRSLCDPDSNGRMFVDRYENAAMNKMTERIAQVSEEFIAAVDTKLKEFVRITKQFMETDVYNTSQHVAARKVLRRWLPEFQDLLLDCQRRFPGQQDQQDVQFMGSIKRARSSECEESAIKKIKVEDEYEDENSIISEGKTDKGTTGDSTTDGRKTAPSCGKSVLNKGIDWSRGAKTNKLMPKTNKLMPKTNKLMPKPNKLMPKPKPKRASMIVTNH</sequence>
<comment type="caution">
    <text evidence="2">The sequence shown here is derived from an EMBL/GenBank/DDBJ whole genome shotgun (WGS) entry which is preliminary data.</text>
</comment>
<evidence type="ECO:0000256" key="1">
    <source>
        <dbReference type="SAM" id="MobiDB-lite"/>
    </source>
</evidence>
<protein>
    <submittedName>
        <fullName evidence="2">Uncharacterized protein</fullName>
    </submittedName>
</protein>
<dbReference type="AlphaFoldDB" id="A0A9W8XTY9"/>
<reference evidence="2" key="1">
    <citation type="submission" date="2022-10" db="EMBL/GenBank/DDBJ databases">
        <title>Tapping the CABI collections for fungal endophytes: first genome assemblies for Collariella, Neodidymelliopsis, Ascochyta clinopodiicola, Didymella pomorum, Didymosphaeria variabile, Neocosmospora piperis and Neocucurbitaria cava.</title>
        <authorList>
            <person name="Hill R."/>
        </authorList>
    </citation>
    <scope>NUCLEOTIDE SEQUENCE</scope>
    <source>
        <strain evidence="2">IMI 356815</strain>
    </source>
</reference>
<proteinExistence type="predicted"/>
<gene>
    <name evidence="2" type="ORF">N0V89_003200</name>
</gene>
<organism evidence="2 3">
    <name type="scientific">Didymosphaeria variabile</name>
    <dbReference type="NCBI Taxonomy" id="1932322"/>
    <lineage>
        <taxon>Eukaryota</taxon>
        <taxon>Fungi</taxon>
        <taxon>Dikarya</taxon>
        <taxon>Ascomycota</taxon>
        <taxon>Pezizomycotina</taxon>
        <taxon>Dothideomycetes</taxon>
        <taxon>Pleosporomycetidae</taxon>
        <taxon>Pleosporales</taxon>
        <taxon>Massarineae</taxon>
        <taxon>Didymosphaeriaceae</taxon>
        <taxon>Didymosphaeria</taxon>
    </lineage>
</organism>
<evidence type="ECO:0000313" key="3">
    <source>
        <dbReference type="Proteomes" id="UP001140513"/>
    </source>
</evidence>
<feature type="compositionally biased region" description="Low complexity" evidence="1">
    <location>
        <begin position="984"/>
        <end position="994"/>
    </location>
</feature>
<keyword evidence="3" id="KW-1185">Reference proteome</keyword>
<feature type="region of interest" description="Disordered" evidence="1">
    <location>
        <begin position="923"/>
        <end position="959"/>
    </location>
</feature>
<dbReference type="OrthoDB" id="3598281at2759"/>
<dbReference type="PANTHER" id="PTHR36681:SF3">
    <property type="entry name" value="NUCLEAR GTPASE, GERMINAL CENTER-ASSOCIATED, TANDEM DUPLICATE 3"/>
    <property type="match status" value="1"/>
</dbReference>
<feature type="compositionally biased region" description="Basic and acidic residues" evidence="1">
    <location>
        <begin position="931"/>
        <end position="947"/>
    </location>
</feature>
<dbReference type="Proteomes" id="UP001140513">
    <property type="component" value="Unassembled WGS sequence"/>
</dbReference>